<evidence type="ECO:0000259" key="1">
    <source>
        <dbReference type="Pfam" id="PF01336"/>
    </source>
</evidence>
<dbReference type="InterPro" id="IPR004365">
    <property type="entry name" value="NA-bd_OB_tRNA"/>
</dbReference>
<dbReference type="Gene3D" id="2.40.50.140">
    <property type="entry name" value="Nucleic acid-binding proteins"/>
    <property type="match status" value="1"/>
</dbReference>
<evidence type="ECO:0000313" key="2">
    <source>
        <dbReference type="EMBL" id="GAH27150.1"/>
    </source>
</evidence>
<dbReference type="InterPro" id="IPR012340">
    <property type="entry name" value="NA-bd_OB-fold"/>
</dbReference>
<sequence length="48" mass="5507">MVKNIYINDVSKYDGKKVLIRGWLYNKRSSGNIVFLLVRDGTGMLQCV</sequence>
<organism evidence="2">
    <name type="scientific">marine sediment metagenome</name>
    <dbReference type="NCBI Taxonomy" id="412755"/>
    <lineage>
        <taxon>unclassified sequences</taxon>
        <taxon>metagenomes</taxon>
        <taxon>ecological metagenomes</taxon>
    </lineage>
</organism>
<protein>
    <recommendedName>
        <fullName evidence="1">OB domain-containing protein</fullName>
    </recommendedName>
</protein>
<accession>X1F3K3</accession>
<reference evidence="2" key="1">
    <citation type="journal article" date="2014" name="Front. Microbiol.">
        <title>High frequency of phylogenetically diverse reductive dehalogenase-homologous genes in deep subseafloor sedimentary metagenomes.</title>
        <authorList>
            <person name="Kawai M."/>
            <person name="Futagami T."/>
            <person name="Toyoda A."/>
            <person name="Takaki Y."/>
            <person name="Nishi S."/>
            <person name="Hori S."/>
            <person name="Arai W."/>
            <person name="Tsubouchi T."/>
            <person name="Morono Y."/>
            <person name="Uchiyama I."/>
            <person name="Ito T."/>
            <person name="Fujiyama A."/>
            <person name="Inagaki F."/>
            <person name="Takami H."/>
        </authorList>
    </citation>
    <scope>NUCLEOTIDE SEQUENCE</scope>
    <source>
        <strain evidence="2">Expedition CK06-06</strain>
    </source>
</reference>
<gene>
    <name evidence="2" type="ORF">S03H2_05599</name>
</gene>
<dbReference type="Pfam" id="PF01336">
    <property type="entry name" value="tRNA_anti-codon"/>
    <property type="match status" value="1"/>
</dbReference>
<dbReference type="AlphaFoldDB" id="X1F3K3"/>
<dbReference type="GO" id="GO:0003676">
    <property type="term" value="F:nucleic acid binding"/>
    <property type="evidence" value="ECO:0007669"/>
    <property type="project" value="InterPro"/>
</dbReference>
<comment type="caution">
    <text evidence="2">The sequence shown here is derived from an EMBL/GenBank/DDBJ whole genome shotgun (WGS) entry which is preliminary data.</text>
</comment>
<feature type="domain" description="OB" evidence="1">
    <location>
        <begin position="18"/>
        <end position="48"/>
    </location>
</feature>
<name>X1F3K3_9ZZZZ</name>
<proteinExistence type="predicted"/>
<dbReference type="SUPFAM" id="SSF50249">
    <property type="entry name" value="Nucleic acid-binding proteins"/>
    <property type="match status" value="1"/>
</dbReference>
<dbReference type="EMBL" id="BARU01002355">
    <property type="protein sequence ID" value="GAH27150.1"/>
    <property type="molecule type" value="Genomic_DNA"/>
</dbReference>
<feature type="non-terminal residue" evidence="2">
    <location>
        <position position="48"/>
    </location>
</feature>